<feature type="binding site" description="axial binding residue" evidence="2">
    <location>
        <position position="243"/>
    </location>
    <ligand>
        <name>heme b</name>
        <dbReference type="ChEBI" id="CHEBI:60344"/>
    </ligand>
    <ligandPart>
        <name>Fe</name>
        <dbReference type="ChEBI" id="CHEBI:18248"/>
    </ligandPart>
</feature>
<dbReference type="Proteomes" id="UP000267096">
    <property type="component" value="Unassembled WGS sequence"/>
</dbReference>
<dbReference type="Gene3D" id="1.10.640.10">
    <property type="entry name" value="Haem peroxidase domain superfamily, animal type"/>
    <property type="match status" value="1"/>
</dbReference>
<dbReference type="PRINTS" id="PR00457">
    <property type="entry name" value="ANPEROXIDASE"/>
</dbReference>
<keyword evidence="2" id="KW-0479">Metal-binding</keyword>
<evidence type="ECO:0000256" key="2">
    <source>
        <dbReference type="PIRSR" id="PIRSR619791-2"/>
    </source>
</evidence>
<evidence type="ECO:0000256" key="1">
    <source>
        <dbReference type="ARBA" id="ARBA00022559"/>
    </source>
</evidence>
<dbReference type="GO" id="GO:0004601">
    <property type="term" value="F:peroxidase activity"/>
    <property type="evidence" value="ECO:0007669"/>
    <property type="project" value="UniProtKB-KW"/>
</dbReference>
<proteinExistence type="predicted"/>
<keyword evidence="1" id="KW-0575">Peroxidase</keyword>
<name>A0A0M3KBK7_ANISI</name>
<dbReference type="InterPro" id="IPR019791">
    <property type="entry name" value="Haem_peroxidase_animal"/>
</dbReference>
<dbReference type="AlphaFoldDB" id="A0A0M3KBK7"/>
<dbReference type="GO" id="GO:0020037">
    <property type="term" value="F:heme binding"/>
    <property type="evidence" value="ECO:0007669"/>
    <property type="project" value="InterPro"/>
</dbReference>
<reference evidence="5" key="1">
    <citation type="submission" date="2017-02" db="UniProtKB">
        <authorList>
            <consortium name="WormBaseParasite"/>
        </authorList>
    </citation>
    <scope>IDENTIFICATION</scope>
</reference>
<keyword evidence="1" id="KW-0560">Oxidoreductase</keyword>
<dbReference type="SUPFAM" id="SSF48113">
    <property type="entry name" value="Heme-dependent peroxidases"/>
    <property type="match status" value="1"/>
</dbReference>
<dbReference type="GO" id="GO:0006979">
    <property type="term" value="P:response to oxidative stress"/>
    <property type="evidence" value="ECO:0007669"/>
    <property type="project" value="InterPro"/>
</dbReference>
<dbReference type="PANTHER" id="PTHR11475:SF61">
    <property type="entry name" value="PEROXIDASE MLT-7"/>
    <property type="match status" value="1"/>
</dbReference>
<sequence length="249" mass="28128">MSVEGLVSNSLEDRASTKNLAEQTYRGTFFFMGWDPHFPMKHPATCDSVAICRFKKKLCLKISRSAPVCGTNENRIKREQLNENTAFIDASPLYGSSSKDLHKFRDGTTGFLKMSRFNNQMVLPFDQSKCASKSSCKATFTAGDIRVNLFIGLSSMHILFTREHNRIATALHRLNQHWSGDRIFQETRKIVGAEVQNIVYEEFLPKILGNSMSVHIGPYEGYKPDVDPTISNVFTTAAYRFGHGMLQVE</sequence>
<dbReference type="WBParaSite" id="ASIM_0001835401-mRNA-1">
    <property type="protein sequence ID" value="ASIM_0001835401-mRNA-1"/>
    <property type="gene ID" value="ASIM_0001835401"/>
</dbReference>
<keyword evidence="2" id="KW-0349">Heme</keyword>
<gene>
    <name evidence="3" type="ORF">ASIM_LOCUS17755</name>
</gene>
<dbReference type="OrthoDB" id="823504at2759"/>
<keyword evidence="2" id="KW-0408">Iron</keyword>
<dbReference type="PANTHER" id="PTHR11475">
    <property type="entry name" value="OXIDASE/PEROXIDASE"/>
    <property type="match status" value="1"/>
</dbReference>
<accession>A0A0M3KBK7</accession>
<dbReference type="EMBL" id="UYRR01034534">
    <property type="protein sequence ID" value="VDK61362.1"/>
    <property type="molecule type" value="Genomic_DNA"/>
</dbReference>
<keyword evidence="4" id="KW-1185">Reference proteome</keyword>
<dbReference type="Pfam" id="PF03098">
    <property type="entry name" value="An_peroxidase"/>
    <property type="match status" value="1"/>
</dbReference>
<dbReference type="InterPro" id="IPR010255">
    <property type="entry name" value="Haem_peroxidase_sf"/>
</dbReference>
<dbReference type="GO" id="GO:0046872">
    <property type="term" value="F:metal ion binding"/>
    <property type="evidence" value="ECO:0007669"/>
    <property type="project" value="UniProtKB-KW"/>
</dbReference>
<dbReference type="GO" id="GO:0005615">
    <property type="term" value="C:extracellular space"/>
    <property type="evidence" value="ECO:0007669"/>
    <property type="project" value="TreeGrafter"/>
</dbReference>
<evidence type="ECO:0000313" key="4">
    <source>
        <dbReference type="Proteomes" id="UP000267096"/>
    </source>
</evidence>
<dbReference type="PROSITE" id="PS50292">
    <property type="entry name" value="PEROXIDASE_3"/>
    <property type="match status" value="1"/>
</dbReference>
<organism evidence="5">
    <name type="scientific">Anisakis simplex</name>
    <name type="common">Herring worm</name>
    <dbReference type="NCBI Taxonomy" id="6269"/>
    <lineage>
        <taxon>Eukaryota</taxon>
        <taxon>Metazoa</taxon>
        <taxon>Ecdysozoa</taxon>
        <taxon>Nematoda</taxon>
        <taxon>Chromadorea</taxon>
        <taxon>Rhabditida</taxon>
        <taxon>Spirurina</taxon>
        <taxon>Ascaridomorpha</taxon>
        <taxon>Ascaridoidea</taxon>
        <taxon>Anisakidae</taxon>
        <taxon>Anisakis</taxon>
        <taxon>Anisakis simplex complex</taxon>
    </lineage>
</organism>
<protein>
    <submittedName>
        <fullName evidence="5">Peroxidase mlt-7 (inferred by orthology to a C. elegans protein)</fullName>
    </submittedName>
</protein>
<evidence type="ECO:0000313" key="5">
    <source>
        <dbReference type="WBParaSite" id="ASIM_0001835401-mRNA-1"/>
    </source>
</evidence>
<evidence type="ECO:0000313" key="3">
    <source>
        <dbReference type="EMBL" id="VDK61362.1"/>
    </source>
</evidence>
<dbReference type="InterPro" id="IPR037120">
    <property type="entry name" value="Haem_peroxidase_sf_animal"/>
</dbReference>
<reference evidence="3 4" key="2">
    <citation type="submission" date="2018-11" db="EMBL/GenBank/DDBJ databases">
        <authorList>
            <consortium name="Pathogen Informatics"/>
        </authorList>
    </citation>
    <scope>NUCLEOTIDE SEQUENCE [LARGE SCALE GENOMIC DNA]</scope>
</reference>